<dbReference type="EMBL" id="JAEMOP010000002">
    <property type="protein sequence ID" value="MBJ7316000.1"/>
    <property type="molecule type" value="Genomic_DNA"/>
</dbReference>
<gene>
    <name evidence="2" type="ORF">JHC10_03540</name>
    <name evidence="3" type="ORF">JHC11_08340</name>
</gene>
<keyword evidence="3" id="KW-0378">Hydrolase</keyword>
<dbReference type="Pfam" id="PF12697">
    <property type="entry name" value="Abhydrolase_6"/>
    <property type="match status" value="1"/>
</dbReference>
<name>A0A8I1G9C4_9GAMM</name>
<dbReference type="GO" id="GO:0016020">
    <property type="term" value="C:membrane"/>
    <property type="evidence" value="ECO:0007669"/>
    <property type="project" value="TreeGrafter"/>
</dbReference>
<evidence type="ECO:0000313" key="3">
    <source>
        <dbReference type="EMBL" id="MBJ7316000.1"/>
    </source>
</evidence>
<dbReference type="Proteomes" id="UP000621390">
    <property type="component" value="Unassembled WGS sequence"/>
</dbReference>
<feature type="domain" description="AB hydrolase-1" evidence="1">
    <location>
        <begin position="19"/>
        <end position="252"/>
    </location>
</feature>
<dbReference type="GO" id="GO:0016787">
    <property type="term" value="F:hydrolase activity"/>
    <property type="evidence" value="ECO:0007669"/>
    <property type="project" value="UniProtKB-KW"/>
</dbReference>
<comment type="caution">
    <text evidence="3">The sequence shown here is derived from an EMBL/GenBank/DDBJ whole genome shotgun (WGS) entry which is preliminary data.</text>
</comment>
<keyword evidence="5" id="KW-1185">Reference proteome</keyword>
<dbReference type="InterPro" id="IPR000073">
    <property type="entry name" value="AB_hydrolase_1"/>
</dbReference>
<evidence type="ECO:0000259" key="1">
    <source>
        <dbReference type="Pfam" id="PF12697"/>
    </source>
</evidence>
<dbReference type="RefSeq" id="WP_199493847.1">
    <property type="nucleotide sequence ID" value="NZ_JAEMOO010000001.1"/>
</dbReference>
<organism evidence="3 4">
    <name type="scientific">Idiomarina abyssalis</name>
    <dbReference type="NCBI Taxonomy" id="86102"/>
    <lineage>
        <taxon>Bacteria</taxon>
        <taxon>Pseudomonadati</taxon>
        <taxon>Pseudomonadota</taxon>
        <taxon>Gammaproteobacteria</taxon>
        <taxon>Alteromonadales</taxon>
        <taxon>Idiomarinaceae</taxon>
        <taxon>Idiomarina</taxon>
    </lineage>
</organism>
<protein>
    <submittedName>
        <fullName evidence="3">Alpha/beta hydrolase</fullName>
    </submittedName>
</protein>
<dbReference type="InterPro" id="IPR029058">
    <property type="entry name" value="AB_hydrolase_fold"/>
</dbReference>
<sequence>MSEIEPGIHLYGEQQNLPVILLHSSQSASTQWRALLKDLVSSHFVIAVDLLGYGQAPKVEYTANFRLEQELPRILSAVESLQLKQPVQLVGHSYGGAVALKLALEKPFEIADVVVYEPVAFHVLPDDSPGMLEIQEISQAMHGRDAKECTRTFVDYWNDAGYFDALPERIQQLMVAQADKVALDFDALLNEPRRLADYSGVDQNLLLLQGDHTRRSAKAVAEALSTVLPNVTRESVTAGHMGPLTHPADVNQRILRFLRNQLH</sequence>
<evidence type="ECO:0000313" key="5">
    <source>
        <dbReference type="Proteomes" id="UP000655994"/>
    </source>
</evidence>
<dbReference type="PANTHER" id="PTHR43798:SF33">
    <property type="entry name" value="HYDROLASE, PUTATIVE (AFU_ORTHOLOGUE AFUA_2G14860)-RELATED"/>
    <property type="match status" value="1"/>
</dbReference>
<dbReference type="Gene3D" id="3.40.50.1820">
    <property type="entry name" value="alpha/beta hydrolase"/>
    <property type="match status" value="1"/>
</dbReference>
<reference evidence="3 5" key="1">
    <citation type="submission" date="2020-09" db="EMBL/GenBank/DDBJ databases">
        <title>Draft Genomes of Bacterial Isolates from North Pond Shallow Sediments.</title>
        <authorList>
            <person name="Kiel Reese B."/>
            <person name="Mullis M."/>
            <person name="Weisend R.E."/>
        </authorList>
    </citation>
    <scope>NUCLEOTIDE SEQUENCE</scope>
    <source>
        <strain evidence="3">KJE-2</strain>
        <strain evidence="2 5">KJE-3</strain>
    </source>
</reference>
<dbReference type="PANTHER" id="PTHR43798">
    <property type="entry name" value="MONOACYLGLYCEROL LIPASE"/>
    <property type="match status" value="1"/>
</dbReference>
<dbReference type="Proteomes" id="UP000655994">
    <property type="component" value="Unassembled WGS sequence"/>
</dbReference>
<dbReference type="SUPFAM" id="SSF53474">
    <property type="entry name" value="alpha/beta-Hydrolases"/>
    <property type="match status" value="1"/>
</dbReference>
<evidence type="ECO:0000313" key="4">
    <source>
        <dbReference type="Proteomes" id="UP000621390"/>
    </source>
</evidence>
<dbReference type="EMBL" id="JAEMOS010000010">
    <property type="protein sequence ID" value="MBJ7266014.1"/>
    <property type="molecule type" value="Genomic_DNA"/>
</dbReference>
<dbReference type="AlphaFoldDB" id="A0A8I1G9C4"/>
<dbReference type="PRINTS" id="PR00111">
    <property type="entry name" value="ABHYDROLASE"/>
</dbReference>
<accession>A0A8I1G9C4</accession>
<proteinExistence type="predicted"/>
<dbReference type="InterPro" id="IPR050266">
    <property type="entry name" value="AB_hydrolase_sf"/>
</dbReference>
<evidence type="ECO:0000313" key="2">
    <source>
        <dbReference type="EMBL" id="MBJ7266014.1"/>
    </source>
</evidence>